<dbReference type="GO" id="GO:0007033">
    <property type="term" value="P:vacuole organization"/>
    <property type="evidence" value="ECO:0007669"/>
    <property type="project" value="TreeGrafter"/>
</dbReference>
<evidence type="ECO:0000256" key="4">
    <source>
        <dbReference type="ARBA" id="ARBA00012674"/>
    </source>
</evidence>
<evidence type="ECO:0000259" key="15">
    <source>
        <dbReference type="SMART" id="SM00382"/>
    </source>
</evidence>
<dbReference type="Pfam" id="PF09336">
    <property type="entry name" value="Vps4_C"/>
    <property type="match status" value="1"/>
</dbReference>
<feature type="domain" description="MIT" evidence="17">
    <location>
        <begin position="21"/>
        <end position="99"/>
    </location>
</feature>
<dbReference type="Pfam" id="PF00868">
    <property type="entry name" value="Transglut_N"/>
    <property type="match status" value="1"/>
</dbReference>
<dbReference type="GO" id="GO:0016197">
    <property type="term" value="P:endosomal transport"/>
    <property type="evidence" value="ECO:0007669"/>
    <property type="project" value="TreeGrafter"/>
</dbReference>
<evidence type="ECO:0000256" key="2">
    <source>
        <dbReference type="ARBA" id="ARBA00005968"/>
    </source>
</evidence>
<dbReference type="GeneID" id="111135863"/>
<dbReference type="InterPro" id="IPR036985">
    <property type="entry name" value="Transglutaminase-like_sf"/>
</dbReference>
<keyword evidence="12" id="KW-0472">Membrane</keyword>
<dbReference type="SMART" id="SM00382">
    <property type="entry name" value="AAA"/>
    <property type="match status" value="1"/>
</dbReference>
<dbReference type="CDD" id="cd02678">
    <property type="entry name" value="MIT_VPS4"/>
    <property type="match status" value="1"/>
</dbReference>
<dbReference type="InterPro" id="IPR041569">
    <property type="entry name" value="AAA_lid_3"/>
</dbReference>
<dbReference type="Gene3D" id="1.10.8.60">
    <property type="match status" value="1"/>
</dbReference>
<evidence type="ECO:0000313" key="18">
    <source>
        <dbReference type="Proteomes" id="UP000694844"/>
    </source>
</evidence>
<dbReference type="InterPro" id="IPR001102">
    <property type="entry name" value="Transglutaminase_N"/>
</dbReference>
<dbReference type="Gene3D" id="3.40.50.300">
    <property type="entry name" value="P-loop containing nucleotide triphosphate hydrolases"/>
    <property type="match status" value="1"/>
</dbReference>
<keyword evidence="5" id="KW-0813">Transport</keyword>
<feature type="compositionally biased region" description="Low complexity" evidence="14">
    <location>
        <begin position="108"/>
        <end position="117"/>
    </location>
</feature>
<accession>A0A8B8EQ01</accession>
<keyword evidence="13" id="KW-0131">Cell cycle</keyword>
<dbReference type="SUPFAM" id="SSF52540">
    <property type="entry name" value="P-loop containing nucleoside triphosphate hydrolases"/>
    <property type="match status" value="1"/>
</dbReference>
<dbReference type="InterPro" id="IPR003959">
    <property type="entry name" value="ATPase_AAA_core"/>
</dbReference>
<keyword evidence="7" id="KW-0547">Nucleotide-binding</keyword>
<dbReference type="InterPro" id="IPR002931">
    <property type="entry name" value="Transglutaminase-like"/>
</dbReference>
<dbReference type="GO" id="GO:0005524">
    <property type="term" value="F:ATP binding"/>
    <property type="evidence" value="ECO:0007669"/>
    <property type="project" value="UniProtKB-KW"/>
</dbReference>
<evidence type="ECO:0000259" key="17">
    <source>
        <dbReference type="SMART" id="SM00745"/>
    </source>
</evidence>
<keyword evidence="18" id="KW-1185">Reference proteome</keyword>
<gene>
    <name evidence="19" type="primary">LOC111135863</name>
</gene>
<dbReference type="SMART" id="SM00745">
    <property type="entry name" value="MIT"/>
    <property type="match status" value="1"/>
</dbReference>
<dbReference type="InterPro" id="IPR007330">
    <property type="entry name" value="MIT_dom"/>
</dbReference>
<keyword evidence="6" id="KW-0132">Cell division</keyword>
<sequence>MREGMNTVFGRYYSGHAAYVPGTALLKAIELVTKATEEDKNKNYDEALRLYEHSVEYFLHAMKYEAQSEKAKDSIRAKCAQYLDRAEKLKQFLNKKSKKPVADGGGSNNNKGKSSKNNESDSDDEEDPDKKKFANQLSGAIVMERPNVKWDDVAGLYMAKEALKEAVILPVKFPHLFTGKRKPWRGILLFGPPGTGKSYLAKAVATEANNSTFFSVSSSDLVSKWLGESEKLVKTLFSLARENKPSIIFIDEVDALCGSRSENESESARRIKTEFLVQMQGVGTDNDGVLVLGATNIPWVLDSAIRRRFEKRIYIPLPEAPARTEMFKLHLGNTPHSISEEEFRDLGKRTEGYSGADISIVVRDALMQPVRKVQTATHFRKVRGPSRDDPNVIVDDLLTPCSPGAPGAIEMNWTLVDGNKLLEPIVSMVFLKSMMYETWSPRRNRIAPPPYNNHRMTHGDRFVGRYRRSADEDEDDNDEDDVSSNRAKVSAIDILSEENSRQHHTEKYDVVQGGGLVVRRGQAFNLLLQFDRRFSLKKNTLRLVFKTGPNPKPGKGTHIQCLLQSERRSTSPSEWTAVLRSRHKENGVLVSVTPPADCIVAEWRLTVENIVSNSTKPRAFKFTLKESIFILFNPWCREDDVYFPDSNKLNEYVLNDSGVIFNGDANYIGQKPWFYGQFESGILEASLFCVQLGFDSQFGYAMSNPTRVSRIISKIVNFNQDNGVLVGNWSGDYSGGKSPSSWNGSVAILRQFVKTQRPVKWGQCFIFAGIVTTICRALGIPCRTISNFSSAHDTDGNIKIDIYVDSNRREVVPSNQPSESIW</sequence>
<dbReference type="Proteomes" id="UP000694844">
    <property type="component" value="Chromosome 5"/>
</dbReference>
<dbReference type="InterPro" id="IPR050304">
    <property type="entry name" value="MT-severing_AAA_ATPase"/>
</dbReference>
<dbReference type="GO" id="GO:0031902">
    <property type="term" value="C:late endosome membrane"/>
    <property type="evidence" value="ECO:0007669"/>
    <property type="project" value="UniProtKB-SubCell"/>
</dbReference>
<dbReference type="GO" id="GO:0016887">
    <property type="term" value="F:ATP hydrolysis activity"/>
    <property type="evidence" value="ECO:0007669"/>
    <property type="project" value="InterPro"/>
</dbReference>
<comment type="subcellular location">
    <subcellularLocation>
        <location evidence="1">Late endosome membrane</location>
        <topology evidence="1">Peripheral membrane protein</topology>
    </subcellularLocation>
</comment>
<dbReference type="SUPFAM" id="SSF54001">
    <property type="entry name" value="Cysteine proteinases"/>
    <property type="match status" value="1"/>
</dbReference>
<dbReference type="Gene3D" id="3.90.260.10">
    <property type="entry name" value="Transglutaminase-like"/>
    <property type="match status" value="1"/>
</dbReference>
<dbReference type="Gene3D" id="2.60.40.10">
    <property type="entry name" value="Immunoglobulins"/>
    <property type="match status" value="1"/>
</dbReference>
<evidence type="ECO:0000256" key="12">
    <source>
        <dbReference type="ARBA" id="ARBA00023136"/>
    </source>
</evidence>
<evidence type="ECO:0000256" key="7">
    <source>
        <dbReference type="ARBA" id="ARBA00022741"/>
    </source>
</evidence>
<dbReference type="FunFam" id="1.10.8.60:FF:000015">
    <property type="entry name" value="vacuolar protein sorting-associated protein 4A"/>
    <property type="match status" value="1"/>
</dbReference>
<keyword evidence="8" id="KW-0967">Endosome</keyword>
<dbReference type="InterPro" id="IPR015415">
    <property type="entry name" value="Spast_Vps4_C"/>
</dbReference>
<evidence type="ECO:0000313" key="19">
    <source>
        <dbReference type="RefSeq" id="XP_022341997.1"/>
    </source>
</evidence>
<evidence type="ECO:0000256" key="1">
    <source>
        <dbReference type="ARBA" id="ARBA00004633"/>
    </source>
</evidence>
<comment type="similarity">
    <text evidence="2">Belongs to the transglutaminase superfamily. Transglutaminase family.</text>
</comment>
<protein>
    <recommendedName>
        <fullName evidence="4">vesicle-fusing ATPase</fullName>
        <ecNumber evidence="4">3.6.4.6</ecNumber>
    </recommendedName>
</protein>
<dbReference type="PROSITE" id="PS00674">
    <property type="entry name" value="AAA"/>
    <property type="match status" value="1"/>
</dbReference>
<evidence type="ECO:0000256" key="13">
    <source>
        <dbReference type="ARBA" id="ARBA00023306"/>
    </source>
</evidence>
<dbReference type="InterPro" id="IPR036181">
    <property type="entry name" value="MIT_dom_sf"/>
</dbReference>
<dbReference type="Pfam" id="PF04212">
    <property type="entry name" value="MIT"/>
    <property type="match status" value="1"/>
</dbReference>
<dbReference type="InterPro" id="IPR038765">
    <property type="entry name" value="Papain-like_cys_pep_sf"/>
</dbReference>
<feature type="compositionally biased region" description="Acidic residues" evidence="14">
    <location>
        <begin position="471"/>
        <end position="482"/>
    </location>
</feature>
<dbReference type="GO" id="GO:0051301">
    <property type="term" value="P:cell division"/>
    <property type="evidence" value="ECO:0007669"/>
    <property type="project" value="UniProtKB-KW"/>
</dbReference>
<dbReference type="AlphaFoldDB" id="A0A8B8EQ01"/>
<dbReference type="EC" id="3.6.4.6" evidence="4"/>
<dbReference type="RefSeq" id="XP_022341997.1">
    <property type="nucleotide sequence ID" value="XM_022486289.1"/>
</dbReference>
<name>A0A8B8EQ01_CRAVI</name>
<dbReference type="Gene3D" id="1.20.58.80">
    <property type="entry name" value="Phosphotransferase system, lactose/cellobiose-type IIA subunit"/>
    <property type="match status" value="1"/>
</dbReference>
<feature type="domain" description="AAA+ ATPase" evidence="15">
    <location>
        <begin position="183"/>
        <end position="319"/>
    </location>
</feature>
<dbReference type="InterPro" id="IPR045253">
    <property type="entry name" value="VPS4_MIT"/>
</dbReference>
<dbReference type="InterPro" id="IPR013783">
    <property type="entry name" value="Ig-like_fold"/>
</dbReference>
<dbReference type="GO" id="GO:0015031">
    <property type="term" value="P:protein transport"/>
    <property type="evidence" value="ECO:0007669"/>
    <property type="project" value="UniProtKB-KW"/>
</dbReference>
<dbReference type="SUPFAM" id="SSF116846">
    <property type="entry name" value="MIT domain"/>
    <property type="match status" value="1"/>
</dbReference>
<keyword evidence="11" id="KW-0653">Protein transport</keyword>
<dbReference type="PANTHER" id="PTHR23074:SF83">
    <property type="entry name" value="VACUOLAR PROTEIN SORTING-ASSOCIATED PROTEIN 4A"/>
    <property type="match status" value="1"/>
</dbReference>
<evidence type="ECO:0000256" key="11">
    <source>
        <dbReference type="ARBA" id="ARBA00022927"/>
    </source>
</evidence>
<dbReference type="SMART" id="SM00460">
    <property type="entry name" value="TGc"/>
    <property type="match status" value="1"/>
</dbReference>
<comment type="similarity">
    <text evidence="3">Belongs to the AAA ATPase family.</text>
</comment>
<keyword evidence="10" id="KW-0067">ATP-binding</keyword>
<dbReference type="InterPro" id="IPR014756">
    <property type="entry name" value="Ig_E-set"/>
</dbReference>
<evidence type="ECO:0000256" key="5">
    <source>
        <dbReference type="ARBA" id="ARBA00022448"/>
    </source>
</evidence>
<dbReference type="OrthoDB" id="437511at2759"/>
<feature type="region of interest" description="Disordered" evidence="14">
    <location>
        <begin position="468"/>
        <end position="489"/>
    </location>
</feature>
<dbReference type="InterPro" id="IPR003960">
    <property type="entry name" value="ATPase_AAA_CS"/>
</dbReference>
<evidence type="ECO:0000256" key="3">
    <source>
        <dbReference type="ARBA" id="ARBA00006914"/>
    </source>
</evidence>
<dbReference type="Pfam" id="PF00004">
    <property type="entry name" value="AAA"/>
    <property type="match status" value="1"/>
</dbReference>
<dbReference type="CDD" id="cd19521">
    <property type="entry name" value="RecA-like_VPS4"/>
    <property type="match status" value="1"/>
</dbReference>
<feature type="domain" description="Transglutaminase-like" evidence="16">
    <location>
        <begin position="756"/>
        <end position="822"/>
    </location>
</feature>
<organism evidence="18 19">
    <name type="scientific">Crassostrea virginica</name>
    <name type="common">Eastern oyster</name>
    <dbReference type="NCBI Taxonomy" id="6565"/>
    <lineage>
        <taxon>Eukaryota</taxon>
        <taxon>Metazoa</taxon>
        <taxon>Spiralia</taxon>
        <taxon>Lophotrochozoa</taxon>
        <taxon>Mollusca</taxon>
        <taxon>Bivalvia</taxon>
        <taxon>Autobranchia</taxon>
        <taxon>Pteriomorphia</taxon>
        <taxon>Ostreida</taxon>
        <taxon>Ostreoidea</taxon>
        <taxon>Ostreidae</taxon>
        <taxon>Crassostrea</taxon>
    </lineage>
</organism>
<evidence type="ECO:0000259" key="16">
    <source>
        <dbReference type="SMART" id="SM00460"/>
    </source>
</evidence>
<feature type="region of interest" description="Disordered" evidence="14">
    <location>
        <begin position="94"/>
        <end position="131"/>
    </location>
</feature>
<dbReference type="InterPro" id="IPR027417">
    <property type="entry name" value="P-loop_NTPase"/>
</dbReference>
<dbReference type="PANTHER" id="PTHR23074">
    <property type="entry name" value="AAA DOMAIN-CONTAINING"/>
    <property type="match status" value="1"/>
</dbReference>
<evidence type="ECO:0000256" key="6">
    <source>
        <dbReference type="ARBA" id="ARBA00022618"/>
    </source>
</evidence>
<dbReference type="SUPFAM" id="SSF81296">
    <property type="entry name" value="E set domains"/>
    <property type="match status" value="1"/>
</dbReference>
<dbReference type="FunFam" id="1.20.58.80:FF:000002">
    <property type="entry name" value="Vacuolar protein sorting-associated protein 4A"/>
    <property type="match status" value="1"/>
</dbReference>
<evidence type="ECO:0000256" key="14">
    <source>
        <dbReference type="SAM" id="MobiDB-lite"/>
    </source>
</evidence>
<dbReference type="FunFam" id="3.40.50.300:FF:000043">
    <property type="entry name" value="Vacuolar protein sorting-associated protein 4"/>
    <property type="match status" value="1"/>
</dbReference>
<dbReference type="InterPro" id="IPR003593">
    <property type="entry name" value="AAA+_ATPase"/>
</dbReference>
<keyword evidence="9" id="KW-0378">Hydrolase</keyword>
<proteinExistence type="inferred from homology"/>
<reference evidence="19" key="1">
    <citation type="submission" date="2025-08" db="UniProtKB">
        <authorList>
            <consortium name="RefSeq"/>
        </authorList>
    </citation>
    <scope>IDENTIFICATION</scope>
    <source>
        <tissue evidence="19">Whole sample</tissue>
    </source>
</reference>
<evidence type="ECO:0000256" key="8">
    <source>
        <dbReference type="ARBA" id="ARBA00022753"/>
    </source>
</evidence>
<evidence type="ECO:0000256" key="10">
    <source>
        <dbReference type="ARBA" id="ARBA00022840"/>
    </source>
</evidence>
<dbReference type="Pfam" id="PF01841">
    <property type="entry name" value="Transglut_core"/>
    <property type="match status" value="1"/>
</dbReference>
<evidence type="ECO:0000256" key="9">
    <source>
        <dbReference type="ARBA" id="ARBA00022801"/>
    </source>
</evidence>
<dbReference type="Pfam" id="PF17862">
    <property type="entry name" value="AAA_lid_3"/>
    <property type="match status" value="1"/>
</dbReference>